<keyword evidence="1" id="KW-0472">Membrane</keyword>
<accession>A0A2T0X8U4</accession>
<dbReference type="AlphaFoldDB" id="A0A2T0X8U4"/>
<sequence>MGGVRRPVAARNAPAARRAAGWLATRGVTPNRISQASVAFAALGGALFWLAGEGAPGALALILAALCVQARLACNLFDGMVAVEGARGAPDGPFWNEAPDRLSDLLLLAGAGAAAGAPALGWAAGALAVATAYLRELGRAEGLAPDFSGPMAKPQRMAALTFAALLAAVWRDALLWGLVLIALGTALTAWRRSARLVRGLRA</sequence>
<gene>
    <name evidence="2" type="ORF">BCF33_0971</name>
</gene>
<proteinExistence type="predicted"/>
<organism evidence="2 3">
    <name type="scientific">Hasllibacter halocynthiae</name>
    <dbReference type="NCBI Taxonomy" id="595589"/>
    <lineage>
        <taxon>Bacteria</taxon>
        <taxon>Pseudomonadati</taxon>
        <taxon>Pseudomonadota</taxon>
        <taxon>Alphaproteobacteria</taxon>
        <taxon>Rhodobacterales</taxon>
        <taxon>Roseobacteraceae</taxon>
        <taxon>Hasllibacter</taxon>
    </lineage>
</organism>
<name>A0A2T0X8U4_9RHOB</name>
<dbReference type="Proteomes" id="UP000238801">
    <property type="component" value="Unassembled WGS sequence"/>
</dbReference>
<evidence type="ECO:0000313" key="2">
    <source>
        <dbReference type="EMBL" id="PRY95353.1"/>
    </source>
</evidence>
<dbReference type="OrthoDB" id="1034332at2"/>
<evidence type="ECO:0000256" key="1">
    <source>
        <dbReference type="SAM" id="Phobius"/>
    </source>
</evidence>
<dbReference type="EMBL" id="PVTT01000001">
    <property type="protein sequence ID" value="PRY95353.1"/>
    <property type="molecule type" value="Genomic_DNA"/>
</dbReference>
<dbReference type="InterPro" id="IPR043130">
    <property type="entry name" value="CDP-OH_PTrfase_TM_dom"/>
</dbReference>
<keyword evidence="3" id="KW-1185">Reference proteome</keyword>
<protein>
    <submittedName>
        <fullName evidence="2">Phosphatidylglycerophosphate synthase</fullName>
    </submittedName>
</protein>
<keyword evidence="1" id="KW-0812">Transmembrane</keyword>
<evidence type="ECO:0000313" key="3">
    <source>
        <dbReference type="Proteomes" id="UP000238801"/>
    </source>
</evidence>
<reference evidence="2 3" key="1">
    <citation type="submission" date="2018-03" db="EMBL/GenBank/DDBJ databases">
        <title>Genomic Encyclopedia of Archaeal and Bacterial Type Strains, Phase II (KMG-II): from individual species to whole genera.</title>
        <authorList>
            <person name="Goeker M."/>
        </authorList>
    </citation>
    <scope>NUCLEOTIDE SEQUENCE [LARGE SCALE GENOMIC DNA]</scope>
    <source>
        <strain evidence="2 3">DSM 29318</strain>
    </source>
</reference>
<comment type="caution">
    <text evidence="2">The sequence shown here is derived from an EMBL/GenBank/DDBJ whole genome shotgun (WGS) entry which is preliminary data.</text>
</comment>
<feature type="transmembrane region" description="Helical" evidence="1">
    <location>
        <begin position="105"/>
        <end position="134"/>
    </location>
</feature>
<feature type="transmembrane region" description="Helical" evidence="1">
    <location>
        <begin position="173"/>
        <end position="190"/>
    </location>
</feature>
<keyword evidence="1" id="KW-1133">Transmembrane helix</keyword>
<dbReference type="Gene3D" id="1.20.120.1760">
    <property type="match status" value="1"/>
</dbReference>